<evidence type="ECO:0000313" key="3">
    <source>
        <dbReference type="Proteomes" id="UP001063698"/>
    </source>
</evidence>
<keyword evidence="1" id="KW-1133">Transmembrane helix</keyword>
<reference evidence="2" key="1">
    <citation type="submission" date="2013-11" db="EMBL/GenBank/DDBJ databases">
        <title>Comparative genomics of Ignicoccus.</title>
        <authorList>
            <person name="Podar M."/>
        </authorList>
    </citation>
    <scope>NUCLEOTIDE SEQUENCE</scope>
    <source>
        <strain evidence="2">DSM 13166</strain>
    </source>
</reference>
<feature type="transmembrane region" description="Helical" evidence="1">
    <location>
        <begin position="30"/>
        <end position="52"/>
    </location>
</feature>
<keyword evidence="3" id="KW-1185">Reference proteome</keyword>
<organism evidence="2 3">
    <name type="scientific">Ignicoccus pacificus DSM 13166</name>
    <dbReference type="NCBI Taxonomy" id="940294"/>
    <lineage>
        <taxon>Archaea</taxon>
        <taxon>Thermoproteota</taxon>
        <taxon>Thermoprotei</taxon>
        <taxon>Desulfurococcales</taxon>
        <taxon>Desulfurococcaceae</taxon>
        <taxon>Ignicoccus</taxon>
    </lineage>
</organism>
<accession>A0A977KAW6</accession>
<evidence type="ECO:0000256" key="1">
    <source>
        <dbReference type="SAM" id="Phobius"/>
    </source>
</evidence>
<dbReference type="Proteomes" id="UP001063698">
    <property type="component" value="Chromosome"/>
</dbReference>
<dbReference type="KEGG" id="ipc:IPA_03110"/>
<protein>
    <submittedName>
        <fullName evidence="2">Uncharacterized protein</fullName>
    </submittedName>
</protein>
<name>A0A977KAW6_9CREN</name>
<feature type="transmembrane region" description="Helical" evidence="1">
    <location>
        <begin position="123"/>
        <end position="144"/>
    </location>
</feature>
<evidence type="ECO:0000313" key="2">
    <source>
        <dbReference type="EMBL" id="UXD22270.1"/>
    </source>
</evidence>
<keyword evidence="1" id="KW-0812">Transmembrane</keyword>
<gene>
    <name evidence="2" type="ORF">IPA_03110</name>
</gene>
<feature type="transmembrane region" description="Helical" evidence="1">
    <location>
        <begin position="64"/>
        <end position="86"/>
    </location>
</feature>
<sequence length="161" mass="17589">MDNMVKAVAVGSFLLSIAIGLIDYKAFEGTVSPLTSAAAIASVAAFVALVLLGEDSPSWHLKLVEGLIWSALALDILHVIALALGVPVHKYATNILYFFFGYAETKEIKLFGLKPFEIGPKPFTAKSLAIDPASIMFVAYYLTWGRRKLNEVIKKKKSKKK</sequence>
<proteinExistence type="predicted"/>
<dbReference type="AlphaFoldDB" id="A0A977KAW6"/>
<dbReference type="EMBL" id="CP006868">
    <property type="protein sequence ID" value="UXD22270.1"/>
    <property type="molecule type" value="Genomic_DNA"/>
</dbReference>
<keyword evidence="1" id="KW-0472">Membrane</keyword>